<dbReference type="Gene3D" id="3.40.50.2000">
    <property type="entry name" value="Glycogen Phosphorylase B"/>
    <property type="match status" value="2"/>
</dbReference>
<dbReference type="GO" id="GO:0016757">
    <property type="term" value="F:glycosyltransferase activity"/>
    <property type="evidence" value="ECO:0007669"/>
    <property type="project" value="InterPro"/>
</dbReference>
<feature type="domain" description="Glycosyl transferase family 1" evidence="1">
    <location>
        <begin position="191"/>
        <end position="347"/>
    </location>
</feature>
<dbReference type="Pfam" id="PF13439">
    <property type="entry name" value="Glyco_transf_4"/>
    <property type="match status" value="1"/>
</dbReference>
<dbReference type="CDD" id="cd03801">
    <property type="entry name" value="GT4_PimA-like"/>
    <property type="match status" value="1"/>
</dbReference>
<organism evidence="3 4">
    <name type="scientific">Corallococcus sicarius</name>
    <dbReference type="NCBI Taxonomy" id="2316726"/>
    <lineage>
        <taxon>Bacteria</taxon>
        <taxon>Pseudomonadati</taxon>
        <taxon>Myxococcota</taxon>
        <taxon>Myxococcia</taxon>
        <taxon>Myxococcales</taxon>
        <taxon>Cystobacterineae</taxon>
        <taxon>Myxococcaceae</taxon>
        <taxon>Corallococcus</taxon>
    </lineage>
</organism>
<dbReference type="InterPro" id="IPR028098">
    <property type="entry name" value="Glyco_trans_4-like_N"/>
</dbReference>
<gene>
    <name evidence="3" type="ORF">D7X12_12110</name>
</gene>
<sequence>MRILEVSNFMPPHPGGIEVMVDTLFQGLRQRGHDVRWIAGATPAAPGVSGPQVRVPAWNWLERNLHVPMPVWAPSGWRQLHALIREVDVVHAHDCLYLSSSVAAALCRVHRKPLLITQHVGEVPYGGVLDTVQGVAYRTLGRAVLTSADEVVTYSPHVQAYFARVGVRRPLRLIPLGFEPRFQPLPESERPRVRASFGLPPTGPLVLFAARLVPKKGVDLVIRVQQRLAAEGVRLVVAGDGPLAPDIAGLPGTLHLRQVEHARMHELYAAADVLLLPSRGEGLPLTLQEGMLTGLPAVVSTDPSFVANVAQAPGVTLVEGADALTQAVRDTLASPPPREHVARWGRERWGLERFVTDYERTLEALTRGD</sequence>
<dbReference type="PANTHER" id="PTHR45947">
    <property type="entry name" value="SULFOQUINOVOSYL TRANSFERASE SQD2"/>
    <property type="match status" value="1"/>
</dbReference>
<dbReference type="GO" id="GO:0020037">
    <property type="term" value="F:heme binding"/>
    <property type="evidence" value="ECO:0007669"/>
    <property type="project" value="InterPro"/>
</dbReference>
<dbReference type="InterPro" id="IPR001296">
    <property type="entry name" value="Glyco_trans_1"/>
</dbReference>
<dbReference type="Pfam" id="PF00534">
    <property type="entry name" value="Glycos_transf_1"/>
    <property type="match status" value="1"/>
</dbReference>
<dbReference type="PANTHER" id="PTHR45947:SF3">
    <property type="entry name" value="SULFOQUINOVOSYL TRANSFERASE SQD2"/>
    <property type="match status" value="1"/>
</dbReference>
<dbReference type="InterPro" id="IPR050194">
    <property type="entry name" value="Glycosyltransferase_grp1"/>
</dbReference>
<dbReference type="OrthoDB" id="9802525at2"/>
<evidence type="ECO:0000259" key="1">
    <source>
        <dbReference type="Pfam" id="PF00534"/>
    </source>
</evidence>
<feature type="domain" description="Glycosyltransferase subfamily 4-like N-terminal" evidence="2">
    <location>
        <begin position="14"/>
        <end position="179"/>
    </location>
</feature>
<dbReference type="Proteomes" id="UP000273405">
    <property type="component" value="Unassembled WGS sequence"/>
</dbReference>
<protein>
    <submittedName>
        <fullName evidence="3">Glycosyltransferase family 1 protein</fullName>
    </submittedName>
</protein>
<name>A0A3A8NNT6_9BACT</name>
<reference evidence="4" key="1">
    <citation type="submission" date="2018-09" db="EMBL/GenBank/DDBJ databases">
        <authorList>
            <person name="Livingstone P.G."/>
            <person name="Whitworth D.E."/>
        </authorList>
    </citation>
    <scope>NUCLEOTIDE SEQUENCE [LARGE SCALE GENOMIC DNA]</scope>
    <source>
        <strain evidence="4">CA040B</strain>
    </source>
</reference>
<dbReference type="PROSITE" id="PS00191">
    <property type="entry name" value="CYTOCHROME_B5_1"/>
    <property type="match status" value="1"/>
</dbReference>
<evidence type="ECO:0000259" key="2">
    <source>
        <dbReference type="Pfam" id="PF13439"/>
    </source>
</evidence>
<dbReference type="RefSeq" id="WP_120625429.1">
    <property type="nucleotide sequence ID" value="NZ_RAWG01000060.1"/>
</dbReference>
<dbReference type="EMBL" id="RAWG01000060">
    <property type="protein sequence ID" value="RKH43831.1"/>
    <property type="molecule type" value="Genomic_DNA"/>
</dbReference>
<dbReference type="AlphaFoldDB" id="A0A3A8NNT6"/>
<comment type="caution">
    <text evidence="3">The sequence shown here is derived from an EMBL/GenBank/DDBJ whole genome shotgun (WGS) entry which is preliminary data.</text>
</comment>
<keyword evidence="3" id="KW-0808">Transferase</keyword>
<accession>A0A3A8NNT6</accession>
<proteinExistence type="predicted"/>
<evidence type="ECO:0000313" key="3">
    <source>
        <dbReference type="EMBL" id="RKH43831.1"/>
    </source>
</evidence>
<dbReference type="SUPFAM" id="SSF53756">
    <property type="entry name" value="UDP-Glycosyltransferase/glycogen phosphorylase"/>
    <property type="match status" value="1"/>
</dbReference>
<dbReference type="InterPro" id="IPR018506">
    <property type="entry name" value="Cyt_B5_heme-BS"/>
</dbReference>
<evidence type="ECO:0000313" key="4">
    <source>
        <dbReference type="Proteomes" id="UP000273405"/>
    </source>
</evidence>
<keyword evidence="4" id="KW-1185">Reference proteome</keyword>